<feature type="domain" description="SseB protein N-terminal" evidence="1">
    <location>
        <begin position="46"/>
        <end position="172"/>
    </location>
</feature>
<sequence>MALHEFGKDDVKHQTPAAHDGVDISANVEGITNDDLLAKWRTYSLEQSDTAMSEFLEELIENSRLIVIALSDAPIKADAEGHIQVDEDTEIQFPVMTTTDGKSFQPFFTDWLAVNDLYDSWNNAGIGANVERAHGLAVRFKDMVTMIEQNEDLAGAVINPFSDNITLERDAMADLAKQAAHRHSATDEDMAIEVSEAQEVLAGFWEAIEPALAQQPAVKRGWLLMMRYQDMANYFIVLDLEPIDETVRGKFFQQLADLGHAHLDEAENGLNIAAMDHDLAGVVEQITPKYTRG</sequence>
<name>A0ABW4CFX6_9LACO</name>
<dbReference type="EMBL" id="JBHTOC010000005">
    <property type="protein sequence ID" value="MFD1429433.1"/>
    <property type="molecule type" value="Genomic_DNA"/>
</dbReference>
<organism evidence="3 4">
    <name type="scientific">Lacticaseibacillus mingshuiensis</name>
    <dbReference type="NCBI Taxonomy" id="2799574"/>
    <lineage>
        <taxon>Bacteria</taxon>
        <taxon>Bacillati</taxon>
        <taxon>Bacillota</taxon>
        <taxon>Bacilli</taxon>
        <taxon>Lactobacillales</taxon>
        <taxon>Lactobacillaceae</taxon>
        <taxon>Lacticaseibacillus</taxon>
    </lineage>
</organism>
<keyword evidence="4" id="KW-1185">Reference proteome</keyword>
<dbReference type="InterPro" id="IPR009839">
    <property type="entry name" value="SseB_N"/>
</dbReference>
<protein>
    <submittedName>
        <fullName evidence="3">Enhanced serine sensitivity protein SseB C-terminal domain-containing protein</fullName>
    </submittedName>
</protein>
<gene>
    <name evidence="3" type="ORF">ACFQ4P_04105</name>
</gene>
<evidence type="ECO:0000259" key="2">
    <source>
        <dbReference type="Pfam" id="PF14581"/>
    </source>
</evidence>
<dbReference type="InterPro" id="IPR027945">
    <property type="entry name" value="SseB_C"/>
</dbReference>
<comment type="caution">
    <text evidence="3">The sequence shown here is derived from an EMBL/GenBank/DDBJ whole genome shotgun (WGS) entry which is preliminary data.</text>
</comment>
<proteinExistence type="predicted"/>
<dbReference type="RefSeq" id="WP_203626916.1">
    <property type="nucleotide sequence ID" value="NZ_BOLQ01000009.1"/>
</dbReference>
<dbReference type="Proteomes" id="UP001597196">
    <property type="component" value="Unassembled WGS sequence"/>
</dbReference>
<dbReference type="Pfam" id="PF14581">
    <property type="entry name" value="SseB_C"/>
    <property type="match status" value="1"/>
</dbReference>
<accession>A0ABW4CFX6</accession>
<reference evidence="4" key="1">
    <citation type="journal article" date="2019" name="Int. J. Syst. Evol. Microbiol.">
        <title>The Global Catalogue of Microorganisms (GCM) 10K type strain sequencing project: providing services to taxonomists for standard genome sequencing and annotation.</title>
        <authorList>
            <consortium name="The Broad Institute Genomics Platform"/>
            <consortium name="The Broad Institute Genome Sequencing Center for Infectious Disease"/>
            <person name="Wu L."/>
            <person name="Ma J."/>
        </authorList>
    </citation>
    <scope>NUCLEOTIDE SEQUENCE [LARGE SCALE GENOMIC DNA]</scope>
    <source>
        <strain evidence="4">CCM 8980</strain>
    </source>
</reference>
<evidence type="ECO:0000313" key="3">
    <source>
        <dbReference type="EMBL" id="MFD1429433.1"/>
    </source>
</evidence>
<evidence type="ECO:0000259" key="1">
    <source>
        <dbReference type="Pfam" id="PF07179"/>
    </source>
</evidence>
<dbReference type="Pfam" id="PF07179">
    <property type="entry name" value="SseB"/>
    <property type="match status" value="1"/>
</dbReference>
<feature type="domain" description="SseB protein C-terminal" evidence="2">
    <location>
        <begin position="188"/>
        <end position="292"/>
    </location>
</feature>
<evidence type="ECO:0000313" key="4">
    <source>
        <dbReference type="Proteomes" id="UP001597196"/>
    </source>
</evidence>